<name>A0A3M7PE35_BRAPC</name>
<sequence length="73" mass="8767">GKISMETVYCSLFILIKLLKQLLAFINPFFEAFNVLKTIKTMVMLLNFERNKKFRSLLLLNIERRFYGRNYVI</sequence>
<accession>A0A3M7PE35</accession>
<dbReference type="EMBL" id="REGN01011462">
    <property type="protein sequence ID" value="RMZ97355.1"/>
    <property type="molecule type" value="Genomic_DNA"/>
</dbReference>
<feature type="non-terminal residue" evidence="1">
    <location>
        <position position="1"/>
    </location>
</feature>
<dbReference type="AlphaFoldDB" id="A0A3M7PE35"/>
<evidence type="ECO:0000313" key="2">
    <source>
        <dbReference type="Proteomes" id="UP000276133"/>
    </source>
</evidence>
<proteinExistence type="predicted"/>
<organism evidence="1 2">
    <name type="scientific">Brachionus plicatilis</name>
    <name type="common">Marine rotifer</name>
    <name type="synonym">Brachionus muelleri</name>
    <dbReference type="NCBI Taxonomy" id="10195"/>
    <lineage>
        <taxon>Eukaryota</taxon>
        <taxon>Metazoa</taxon>
        <taxon>Spiralia</taxon>
        <taxon>Gnathifera</taxon>
        <taxon>Rotifera</taxon>
        <taxon>Eurotatoria</taxon>
        <taxon>Monogononta</taxon>
        <taxon>Pseudotrocha</taxon>
        <taxon>Ploima</taxon>
        <taxon>Brachionidae</taxon>
        <taxon>Brachionus</taxon>
    </lineage>
</organism>
<dbReference type="Proteomes" id="UP000276133">
    <property type="component" value="Unassembled WGS sequence"/>
</dbReference>
<comment type="caution">
    <text evidence="1">The sequence shown here is derived from an EMBL/GenBank/DDBJ whole genome shotgun (WGS) entry which is preliminary data.</text>
</comment>
<gene>
    <name evidence="1" type="ORF">BpHYR1_037906</name>
</gene>
<keyword evidence="2" id="KW-1185">Reference proteome</keyword>
<reference evidence="1 2" key="1">
    <citation type="journal article" date="2018" name="Sci. Rep.">
        <title>Genomic signatures of local adaptation to the degree of environmental predictability in rotifers.</title>
        <authorList>
            <person name="Franch-Gras L."/>
            <person name="Hahn C."/>
            <person name="Garcia-Roger E.M."/>
            <person name="Carmona M.J."/>
            <person name="Serra M."/>
            <person name="Gomez A."/>
        </authorList>
    </citation>
    <scope>NUCLEOTIDE SEQUENCE [LARGE SCALE GENOMIC DNA]</scope>
    <source>
        <strain evidence="1">HYR1</strain>
    </source>
</reference>
<evidence type="ECO:0000313" key="1">
    <source>
        <dbReference type="EMBL" id="RMZ97355.1"/>
    </source>
</evidence>
<protein>
    <submittedName>
        <fullName evidence="1">Uncharacterized protein</fullName>
    </submittedName>
</protein>